<keyword evidence="2" id="KW-1133">Transmembrane helix</keyword>
<protein>
    <submittedName>
        <fullName evidence="3">Uncharacterized protein</fullName>
    </submittedName>
</protein>
<comment type="caution">
    <text evidence="3">The sequence shown here is derived from an EMBL/GenBank/DDBJ whole genome shotgun (WGS) entry which is preliminary data.</text>
</comment>
<reference evidence="3" key="2">
    <citation type="journal article" date="2023" name="IMA Fungus">
        <title>Comparative genomic study of the Penicillium genus elucidates a diverse pangenome and 15 lateral gene transfer events.</title>
        <authorList>
            <person name="Petersen C."/>
            <person name="Sorensen T."/>
            <person name="Nielsen M.R."/>
            <person name="Sondergaard T.E."/>
            <person name="Sorensen J.L."/>
            <person name="Fitzpatrick D.A."/>
            <person name="Frisvad J.C."/>
            <person name="Nielsen K.L."/>
        </authorList>
    </citation>
    <scope>NUCLEOTIDE SEQUENCE</scope>
    <source>
        <strain evidence="3">IBT 30069</strain>
    </source>
</reference>
<organism evidence="3 4">
    <name type="scientific">Penicillium angulare</name>
    <dbReference type="NCBI Taxonomy" id="116970"/>
    <lineage>
        <taxon>Eukaryota</taxon>
        <taxon>Fungi</taxon>
        <taxon>Dikarya</taxon>
        <taxon>Ascomycota</taxon>
        <taxon>Pezizomycotina</taxon>
        <taxon>Eurotiomycetes</taxon>
        <taxon>Eurotiomycetidae</taxon>
        <taxon>Eurotiales</taxon>
        <taxon>Aspergillaceae</taxon>
        <taxon>Penicillium</taxon>
    </lineage>
</organism>
<gene>
    <name evidence="3" type="ORF">N7456_011340</name>
</gene>
<keyword evidence="2" id="KW-0472">Membrane</keyword>
<feature type="compositionally biased region" description="Basic and acidic residues" evidence="1">
    <location>
        <begin position="41"/>
        <end position="54"/>
    </location>
</feature>
<feature type="transmembrane region" description="Helical" evidence="2">
    <location>
        <begin position="80"/>
        <end position="100"/>
    </location>
</feature>
<reference evidence="3" key="1">
    <citation type="submission" date="2022-11" db="EMBL/GenBank/DDBJ databases">
        <authorList>
            <person name="Petersen C."/>
        </authorList>
    </citation>
    <scope>NUCLEOTIDE SEQUENCE</scope>
    <source>
        <strain evidence="3">IBT 30069</strain>
    </source>
</reference>
<dbReference type="AlphaFoldDB" id="A0A9W9ETR9"/>
<dbReference type="OrthoDB" id="5381672at2759"/>
<keyword evidence="4" id="KW-1185">Reference proteome</keyword>
<dbReference type="Proteomes" id="UP001149165">
    <property type="component" value="Unassembled WGS sequence"/>
</dbReference>
<feature type="transmembrane region" description="Helical" evidence="2">
    <location>
        <begin position="144"/>
        <end position="169"/>
    </location>
</feature>
<accession>A0A9W9ETR9</accession>
<evidence type="ECO:0000256" key="1">
    <source>
        <dbReference type="SAM" id="MobiDB-lite"/>
    </source>
</evidence>
<feature type="region of interest" description="Disordered" evidence="1">
    <location>
        <begin position="1"/>
        <end position="57"/>
    </location>
</feature>
<evidence type="ECO:0000313" key="3">
    <source>
        <dbReference type="EMBL" id="KAJ5087724.1"/>
    </source>
</evidence>
<evidence type="ECO:0000313" key="4">
    <source>
        <dbReference type="Proteomes" id="UP001149165"/>
    </source>
</evidence>
<keyword evidence="2" id="KW-0812">Transmembrane</keyword>
<evidence type="ECO:0000256" key="2">
    <source>
        <dbReference type="SAM" id="Phobius"/>
    </source>
</evidence>
<feature type="transmembrane region" description="Helical" evidence="2">
    <location>
        <begin position="624"/>
        <end position="647"/>
    </location>
</feature>
<sequence length="752" mass="84389">MEEHREGSIPLESVSRHSVVSTDETPIYHEHGRITPPGYSARDESGSSTNHDEELPGYSQVRSTGQMVGRGHSARIHRSVWVAFGTIIYVVMAIYAWAIMATMSFRPIKGKSWGYSLKDNVYEDRYNKLVDYALDKHLYRSAQIIQAIVQVATLPWITVVCASAAVIYTQNQKNAMDLRLRNVMALADRRWNEISLYWSLARGGWKKHGSTLLFIAIFVWFFGVITYPVQSIFLTSQVIKARDQPSQRALIADFVADSYFTTTPETGVDVLNTRADLSKADGKTYHSNLWDDSGEAAFLTLTGISSGNFYSQIPSGFNTGLVRQFAPRLNSTAGYETIDAIDFPTNCSAGTDIFYVDYLSSYSYTDTSTVYTWGVTACMPSNSSNTPWNLTHNRQDFTETLYLNFTLLSGDEYPAEDNFYRITVNTTAGYFELPNYLNGGVPGPLLEDGPASLCDKHCMSQDYWDSYQTPNLRRRADGTSNTTTLRNASWNAFYDQVYKGPLLMTALATFGPGSFFEEFTADFEAMQDAYGTGVSEEICLSVPPLYNLLRNVDVGYLQCGIYSIAGDVIWQYIEQFTSSASLFPTVFTAAAYLANQNLMKQLPGAWYVYQDLGVDIHIPSISRAGVIVVSVLMALYLVPLLCLSIYAGRYPRWTSRLDSFVMLRFGAFAGDKVFPLLVTRKQDEVPELDEMPGVIRDVAVPSDEDVIKIGRLGFGEGGALQRDHRYESFKADDEKLTDWESRDMQTSIRRRN</sequence>
<feature type="transmembrane region" description="Helical" evidence="2">
    <location>
        <begin position="211"/>
        <end position="229"/>
    </location>
</feature>
<proteinExistence type="predicted"/>
<dbReference type="EMBL" id="JAPQKH010000007">
    <property type="protein sequence ID" value="KAJ5087724.1"/>
    <property type="molecule type" value="Genomic_DNA"/>
</dbReference>
<name>A0A9W9ETR9_9EURO</name>